<dbReference type="EMBL" id="JAATEP010000041">
    <property type="protein sequence ID" value="NJP95770.1"/>
    <property type="molecule type" value="Genomic_DNA"/>
</dbReference>
<evidence type="ECO:0000256" key="2">
    <source>
        <dbReference type="SAM" id="SignalP"/>
    </source>
</evidence>
<comment type="caution">
    <text evidence="3">The sequence shown here is derived from an EMBL/GenBank/DDBJ whole genome shotgun (WGS) entry which is preliminary data.</text>
</comment>
<keyword evidence="4" id="KW-1185">Reference proteome</keyword>
<evidence type="ECO:0000256" key="1">
    <source>
        <dbReference type="SAM" id="MobiDB-lite"/>
    </source>
</evidence>
<evidence type="ECO:0008006" key="5">
    <source>
        <dbReference type="Google" id="ProtNLM"/>
    </source>
</evidence>
<organism evidence="3 4">
    <name type="scientific">Nonomuraea composti</name>
    <dbReference type="NCBI Taxonomy" id="2720023"/>
    <lineage>
        <taxon>Bacteria</taxon>
        <taxon>Bacillati</taxon>
        <taxon>Actinomycetota</taxon>
        <taxon>Actinomycetes</taxon>
        <taxon>Streptosporangiales</taxon>
        <taxon>Streptosporangiaceae</taxon>
        <taxon>Nonomuraea</taxon>
    </lineage>
</organism>
<dbReference type="Proteomes" id="UP000696294">
    <property type="component" value="Unassembled WGS sequence"/>
</dbReference>
<name>A0ABX1BDB6_9ACTN</name>
<evidence type="ECO:0000313" key="3">
    <source>
        <dbReference type="EMBL" id="NJP95770.1"/>
    </source>
</evidence>
<feature type="compositionally biased region" description="Low complexity" evidence="1">
    <location>
        <begin position="33"/>
        <end position="53"/>
    </location>
</feature>
<feature type="signal peptide" evidence="2">
    <location>
        <begin position="1"/>
        <end position="19"/>
    </location>
</feature>
<protein>
    <recommendedName>
        <fullName evidence="5">Secreted protein</fullName>
    </recommendedName>
</protein>
<dbReference type="RefSeq" id="WP_168017446.1">
    <property type="nucleotide sequence ID" value="NZ_JAATEP010000041.1"/>
</dbReference>
<proteinExistence type="predicted"/>
<feature type="region of interest" description="Disordered" evidence="1">
    <location>
        <begin position="25"/>
        <end position="59"/>
    </location>
</feature>
<dbReference type="PROSITE" id="PS51257">
    <property type="entry name" value="PROKAR_LIPOPROTEIN"/>
    <property type="match status" value="1"/>
</dbReference>
<feature type="chain" id="PRO_5047465307" description="Secreted protein" evidence="2">
    <location>
        <begin position="20"/>
        <end position="177"/>
    </location>
</feature>
<sequence>MTRTVLTAALLAALFSGLAAGCGAQQSGGGVAPGTTTTTSATPAATATASASADPQERGRKFAQCMRDHGVPMEDPAPDGSGGLSVIAKKGDGKTKDALEACRELAPIKDRDELTPEDLDKLREFAKCMRDNGVNMPDPAPDGTFGGAAGSIKRDDPAFTKAFEACRATFPKIGGGK</sequence>
<accession>A0ABX1BDB6</accession>
<reference evidence="3 4" key="1">
    <citation type="submission" date="2020-03" db="EMBL/GenBank/DDBJ databases">
        <title>WGS of actinomycetes isolated from Thailand.</title>
        <authorList>
            <person name="Thawai C."/>
        </authorList>
    </citation>
    <scope>NUCLEOTIDE SEQUENCE [LARGE SCALE GENOMIC DNA]</scope>
    <source>
        <strain evidence="3 4">FMUSA5-5</strain>
    </source>
</reference>
<evidence type="ECO:0000313" key="4">
    <source>
        <dbReference type="Proteomes" id="UP000696294"/>
    </source>
</evidence>
<feature type="region of interest" description="Disordered" evidence="1">
    <location>
        <begin position="132"/>
        <end position="151"/>
    </location>
</feature>
<keyword evidence="2" id="KW-0732">Signal</keyword>
<gene>
    <name evidence="3" type="ORF">HCN51_41145</name>
</gene>